<dbReference type="InterPro" id="IPR036396">
    <property type="entry name" value="Cyt_P450_sf"/>
</dbReference>
<keyword evidence="2 5" id="KW-0479">Metal-binding</keyword>
<evidence type="ECO:0000256" key="2">
    <source>
        <dbReference type="ARBA" id="ARBA00022723"/>
    </source>
</evidence>
<dbReference type="PROSITE" id="PS00086">
    <property type="entry name" value="CYTOCHROME_P450"/>
    <property type="match status" value="1"/>
</dbReference>
<comment type="cofactor">
    <cofactor evidence="5">
        <name>heme</name>
        <dbReference type="ChEBI" id="CHEBI:30413"/>
    </cofactor>
</comment>
<evidence type="ECO:0000256" key="3">
    <source>
        <dbReference type="ARBA" id="ARBA00023002"/>
    </source>
</evidence>
<gene>
    <name evidence="7" type="ORF">J5N97_024683</name>
</gene>
<feature type="binding site" description="axial binding residue" evidence="5">
    <location>
        <position position="441"/>
    </location>
    <ligand>
        <name>heme</name>
        <dbReference type="ChEBI" id="CHEBI:30413"/>
    </ligand>
    <ligandPart>
        <name>Fe</name>
        <dbReference type="ChEBI" id="CHEBI:18248"/>
    </ligandPart>
</feature>
<evidence type="ECO:0000313" key="7">
    <source>
        <dbReference type="EMBL" id="KAJ0967766.1"/>
    </source>
</evidence>
<evidence type="ECO:0000313" key="8">
    <source>
        <dbReference type="Proteomes" id="UP001085076"/>
    </source>
</evidence>
<comment type="similarity">
    <text evidence="1 6">Belongs to the cytochrome P450 family.</text>
</comment>
<keyword evidence="5 6" id="KW-0349">Heme</keyword>
<dbReference type="Pfam" id="PF00067">
    <property type="entry name" value="p450"/>
    <property type="match status" value="1"/>
</dbReference>
<dbReference type="SUPFAM" id="SSF48264">
    <property type="entry name" value="Cytochrome P450"/>
    <property type="match status" value="1"/>
</dbReference>
<dbReference type="GO" id="GO:0004497">
    <property type="term" value="F:monooxygenase activity"/>
    <property type="evidence" value="ECO:0007669"/>
    <property type="project" value="UniProtKB-KW"/>
</dbReference>
<reference evidence="7" key="2">
    <citation type="journal article" date="2022" name="Hortic Res">
        <title>The genome of Dioscorea zingiberensis sheds light on the biosynthesis, origin and evolution of the medicinally important diosgenin saponins.</title>
        <authorList>
            <person name="Li Y."/>
            <person name="Tan C."/>
            <person name="Li Z."/>
            <person name="Guo J."/>
            <person name="Li S."/>
            <person name="Chen X."/>
            <person name="Wang C."/>
            <person name="Dai X."/>
            <person name="Yang H."/>
            <person name="Song W."/>
            <person name="Hou L."/>
            <person name="Xu J."/>
            <person name="Tong Z."/>
            <person name="Xu A."/>
            <person name="Yuan X."/>
            <person name="Wang W."/>
            <person name="Yang Q."/>
            <person name="Chen L."/>
            <person name="Sun Z."/>
            <person name="Wang K."/>
            <person name="Pan B."/>
            <person name="Chen J."/>
            <person name="Bao Y."/>
            <person name="Liu F."/>
            <person name="Qi X."/>
            <person name="Gang D.R."/>
            <person name="Wen J."/>
            <person name="Li J."/>
        </authorList>
    </citation>
    <scope>NUCLEOTIDE SEQUENCE</scope>
    <source>
        <strain evidence="7">Dzin_1.0</strain>
    </source>
</reference>
<dbReference type="CDD" id="cd11064">
    <property type="entry name" value="CYP86A"/>
    <property type="match status" value="1"/>
</dbReference>
<keyword evidence="3 6" id="KW-0560">Oxidoreductase</keyword>
<evidence type="ECO:0000256" key="5">
    <source>
        <dbReference type="PIRSR" id="PIRSR602401-1"/>
    </source>
</evidence>
<dbReference type="GO" id="GO:0020037">
    <property type="term" value="F:heme binding"/>
    <property type="evidence" value="ECO:0007669"/>
    <property type="project" value="InterPro"/>
</dbReference>
<evidence type="ECO:0000256" key="1">
    <source>
        <dbReference type="ARBA" id="ARBA00010617"/>
    </source>
</evidence>
<dbReference type="Proteomes" id="UP001085076">
    <property type="component" value="Miscellaneous, Linkage group lg07"/>
</dbReference>
<evidence type="ECO:0000256" key="4">
    <source>
        <dbReference type="ARBA" id="ARBA00023004"/>
    </source>
</evidence>
<dbReference type="PRINTS" id="PR00463">
    <property type="entry name" value="EP450I"/>
</dbReference>
<accession>A0A9D5C6Y4</accession>
<organism evidence="7 8">
    <name type="scientific">Dioscorea zingiberensis</name>
    <dbReference type="NCBI Taxonomy" id="325984"/>
    <lineage>
        <taxon>Eukaryota</taxon>
        <taxon>Viridiplantae</taxon>
        <taxon>Streptophyta</taxon>
        <taxon>Embryophyta</taxon>
        <taxon>Tracheophyta</taxon>
        <taxon>Spermatophyta</taxon>
        <taxon>Magnoliopsida</taxon>
        <taxon>Liliopsida</taxon>
        <taxon>Dioscoreales</taxon>
        <taxon>Dioscoreaceae</taxon>
        <taxon>Dioscorea</taxon>
    </lineage>
</organism>
<dbReference type="PRINTS" id="PR00385">
    <property type="entry name" value="P450"/>
</dbReference>
<sequence length="496" mass="56030">MGLMGPLLLTLAALAVTVFLLRRRRQPSSKTSKPLASSGTLSELMKNGHRILDWTTELLSSSQTGTVTTFMGVVTANPSNVEHILKSHFPNYPKGSHSTTILSDFLGAGIFNSDGEHWRLQRKTASLEFTTKSIRSFVSSNVRLETSSRLLPVLHSFARSGQIVDLQDLFDCLAFDNVCQVTFGYDPARLDSSGDPDSVAFSRAFDRATALSVRRFSHPFPFTWKLLRFLNAGYERELKAEVAKVHRFAMQVVRRRKKDGDLGDDLLSRFIAEADYSDEFLRDIIISFVLAGRDTTSATLTWFFWLIASRPEVKARVLDEIRAAREQERERTGTATSEAVLTLDQVRGMDYLHAALSETLRLYPPVPLQTRACAEDDLLPDGTPVKKGSTVMYSAYAMGRSESIWGEDWKEFRPERWLENGVFRPASSFRFPVFHAGPRMCLGKDMAYIQMKAVAAAVMERFELEVVDEEKPREPEFTMILRMKGGLPVRIREKEF</sequence>
<dbReference type="PANTHER" id="PTHR24296">
    <property type="entry name" value="CYTOCHROME P450"/>
    <property type="match status" value="1"/>
</dbReference>
<comment type="caution">
    <text evidence="7">The sequence shown here is derived from an EMBL/GenBank/DDBJ whole genome shotgun (WGS) entry which is preliminary data.</text>
</comment>
<dbReference type="OrthoDB" id="1470350at2759"/>
<dbReference type="Gene3D" id="1.10.630.10">
    <property type="entry name" value="Cytochrome P450"/>
    <property type="match status" value="1"/>
</dbReference>
<dbReference type="EMBL" id="JAGGNH010000007">
    <property type="protein sequence ID" value="KAJ0967766.1"/>
    <property type="molecule type" value="Genomic_DNA"/>
</dbReference>
<dbReference type="GO" id="GO:0006629">
    <property type="term" value="P:lipid metabolic process"/>
    <property type="evidence" value="ECO:0007669"/>
    <property type="project" value="UniProtKB-ARBA"/>
</dbReference>
<keyword evidence="8" id="KW-1185">Reference proteome</keyword>
<reference evidence="7" key="1">
    <citation type="submission" date="2021-03" db="EMBL/GenBank/DDBJ databases">
        <authorList>
            <person name="Li Z."/>
            <person name="Yang C."/>
        </authorList>
    </citation>
    <scope>NUCLEOTIDE SEQUENCE</scope>
    <source>
        <strain evidence="7">Dzin_1.0</strain>
        <tissue evidence="7">Leaf</tissue>
    </source>
</reference>
<name>A0A9D5C6Y4_9LILI</name>
<proteinExistence type="inferred from homology"/>
<dbReference type="InterPro" id="IPR001128">
    <property type="entry name" value="Cyt_P450"/>
</dbReference>
<dbReference type="InterPro" id="IPR002401">
    <property type="entry name" value="Cyt_P450_E_grp-I"/>
</dbReference>
<dbReference type="AlphaFoldDB" id="A0A9D5C6Y4"/>
<evidence type="ECO:0000256" key="6">
    <source>
        <dbReference type="RuleBase" id="RU000461"/>
    </source>
</evidence>
<dbReference type="InterPro" id="IPR017972">
    <property type="entry name" value="Cyt_P450_CS"/>
</dbReference>
<dbReference type="GO" id="GO:0005506">
    <property type="term" value="F:iron ion binding"/>
    <property type="evidence" value="ECO:0007669"/>
    <property type="project" value="InterPro"/>
</dbReference>
<protein>
    <recommendedName>
        <fullName evidence="9">Cytochrome P450</fullName>
    </recommendedName>
</protein>
<keyword evidence="6" id="KW-0503">Monooxygenase</keyword>
<keyword evidence="4 5" id="KW-0408">Iron</keyword>
<dbReference type="GO" id="GO:0016705">
    <property type="term" value="F:oxidoreductase activity, acting on paired donors, with incorporation or reduction of molecular oxygen"/>
    <property type="evidence" value="ECO:0007669"/>
    <property type="project" value="InterPro"/>
</dbReference>
<evidence type="ECO:0008006" key="9">
    <source>
        <dbReference type="Google" id="ProtNLM"/>
    </source>
</evidence>